<name>A0ABX1C9E3_9ACTN</name>
<comment type="function">
    <text evidence="10">One of several proteins that assist in the late maturation steps of the functional core of the 30S ribosomal subunit. Helps release RbfA from mature subunits. May play a role in the assembly of ribosomal proteins into the subunit. Circularly permuted GTPase that catalyzes slow GTP hydrolysis, GTPase activity is stimulated by the 30S ribosomal subunit.</text>
</comment>
<feature type="region of interest" description="Disordered" evidence="11">
    <location>
        <begin position="500"/>
        <end position="531"/>
    </location>
</feature>
<keyword evidence="1 10" id="KW-0963">Cytoplasm</keyword>
<evidence type="ECO:0000259" key="13">
    <source>
        <dbReference type="PROSITE" id="PS51721"/>
    </source>
</evidence>
<dbReference type="InterPro" id="IPR010914">
    <property type="entry name" value="RsgA_GTPase_dom"/>
</dbReference>
<feature type="compositionally biased region" description="Low complexity" evidence="11">
    <location>
        <begin position="8"/>
        <end position="24"/>
    </location>
</feature>
<comment type="subcellular location">
    <subcellularLocation>
        <location evidence="10">Cytoplasm</location>
    </subcellularLocation>
</comment>
<evidence type="ECO:0000256" key="9">
    <source>
        <dbReference type="ARBA" id="ARBA00023134"/>
    </source>
</evidence>
<feature type="binding site" evidence="10">
    <location>
        <position position="449"/>
    </location>
    <ligand>
        <name>Zn(2+)</name>
        <dbReference type="ChEBI" id="CHEBI:29105"/>
    </ligand>
</feature>
<feature type="domain" description="CP-type G" evidence="13">
    <location>
        <begin position="263"/>
        <end position="421"/>
    </location>
</feature>
<dbReference type="SUPFAM" id="SSF52540">
    <property type="entry name" value="P-loop containing nucleoside triphosphate hydrolases"/>
    <property type="match status" value="1"/>
</dbReference>
<evidence type="ECO:0000313" key="15">
    <source>
        <dbReference type="Proteomes" id="UP000727056"/>
    </source>
</evidence>
<dbReference type="Proteomes" id="UP000727056">
    <property type="component" value="Unassembled WGS sequence"/>
</dbReference>
<dbReference type="NCBIfam" id="TIGR00157">
    <property type="entry name" value="ribosome small subunit-dependent GTPase A"/>
    <property type="match status" value="1"/>
</dbReference>
<dbReference type="EMBL" id="JAAVJC010000092">
    <property type="protein sequence ID" value="NJQ15756.1"/>
    <property type="molecule type" value="Genomic_DNA"/>
</dbReference>
<sequence>MLLPACTRGPRPAGRAGAGRALGRAGPGGGGVWRTGRGGKSRCTGEPRAASVRDARSDRAAHGAGRGPVRRKGGANHGCPEQGSPRRSRRVSTFHLRAPRLTFRARAHRRGRPPRKAHSVVSSNSRTTRSASSRNPSLADPTSAAALPPADRSSQGETADAPDGAAALRRLGWDDTFAAALEHHRSADPRVLPGRIARVDRGRCELVTADGLVRAAFVGRPAADPTERACTGDWAALAPAADGTLEVRALLPRRSAFLRSGSTRAARGQVLAANVDTALIAVSLADDLVVGRLERFVALAWAAGTTPTVVLTKSDLAHDVDHLLSDVRAAAPGAGAFAVSARTGAGVAELSAALRGGSAALLGVSGAGKSTLANALTGRESQRVRANRDSDGRGRHTTTTRDLLVLPEGGVLLDTPGLRGVGLWDAAEGVGATFGEIEELAGRCRFGDCGHRSEPGCAVLAAIEDGSLPQRRLESYRKLLRENDRLAARADVLLRAEQRKEWKRRAAQGRWESDRKRGLTPGTGGRGSRRR</sequence>
<accession>A0ABX1C9E3</accession>
<evidence type="ECO:0000313" key="14">
    <source>
        <dbReference type="EMBL" id="NJQ15756.1"/>
    </source>
</evidence>
<feature type="binding site" evidence="10">
    <location>
        <position position="451"/>
    </location>
    <ligand>
        <name>Zn(2+)</name>
        <dbReference type="ChEBI" id="CHEBI:29105"/>
    </ligand>
</feature>
<feature type="compositionally biased region" description="Basic residues" evidence="11">
    <location>
        <begin position="103"/>
        <end position="118"/>
    </location>
</feature>
<keyword evidence="15" id="KW-1185">Reference proteome</keyword>
<keyword evidence="4 10" id="KW-0699">rRNA-binding</keyword>
<dbReference type="InterPro" id="IPR030378">
    <property type="entry name" value="G_CP_dom"/>
</dbReference>
<keyword evidence="6 10" id="KW-0378">Hydrolase</keyword>
<comment type="similarity">
    <text evidence="10">Belongs to the TRAFAC class YlqF/YawG GTPase family. RsgA subfamily.</text>
</comment>
<feature type="binding site" evidence="10">
    <location>
        <position position="444"/>
    </location>
    <ligand>
        <name>Zn(2+)</name>
        <dbReference type="ChEBI" id="CHEBI:29105"/>
    </ligand>
</feature>
<dbReference type="HAMAP" id="MF_01820">
    <property type="entry name" value="GTPase_RsgA"/>
    <property type="match status" value="1"/>
</dbReference>
<gene>
    <name evidence="10 14" type="primary">rsgA</name>
    <name evidence="14" type="ORF">HCN52_12540</name>
</gene>
<dbReference type="Gene3D" id="1.10.40.50">
    <property type="entry name" value="Probable gtpase engc, domain 3"/>
    <property type="match status" value="1"/>
</dbReference>
<keyword evidence="9 10" id="KW-0342">GTP-binding</keyword>
<feature type="compositionally biased region" description="Gly residues" evidence="11">
    <location>
        <begin position="521"/>
        <end position="531"/>
    </location>
</feature>
<evidence type="ECO:0000256" key="5">
    <source>
        <dbReference type="ARBA" id="ARBA00022741"/>
    </source>
</evidence>
<feature type="compositionally biased region" description="Basic and acidic residues" evidence="11">
    <location>
        <begin position="51"/>
        <end position="61"/>
    </location>
</feature>
<evidence type="ECO:0000256" key="3">
    <source>
        <dbReference type="ARBA" id="ARBA00022723"/>
    </source>
</evidence>
<comment type="subunit">
    <text evidence="10">Monomer. Associates with 30S ribosomal subunit, binds 16S rRNA.</text>
</comment>
<evidence type="ECO:0000256" key="11">
    <source>
        <dbReference type="SAM" id="MobiDB-lite"/>
    </source>
</evidence>
<dbReference type="Gene3D" id="3.40.50.300">
    <property type="entry name" value="P-loop containing nucleotide triphosphate hydrolases"/>
    <property type="match status" value="1"/>
</dbReference>
<feature type="compositionally biased region" description="Gly residues" evidence="11">
    <location>
        <begin position="25"/>
        <end position="38"/>
    </location>
</feature>
<reference evidence="14 15" key="1">
    <citation type="submission" date="2020-03" db="EMBL/GenBank/DDBJ databases">
        <title>Draft genome of Streptomyces sp. ventii, isolated from the Axial Seamount in the Pacific Ocean, and resequencing of the two type strains Streptomyces lonarensis strain NCL 716 and Streptomyces bohaiensis strain 11A07.</title>
        <authorList>
            <person name="Loughran R.M."/>
            <person name="Pfannmuller K.M."/>
            <person name="Wasson B.J."/>
            <person name="Deadmond M.C."/>
            <person name="Paddock B.E."/>
            <person name="Koyack M.J."/>
            <person name="Gallegos D.A."/>
            <person name="Mitchell E.A."/>
            <person name="Ushijima B."/>
            <person name="Saw J.H."/>
            <person name="Mcphail K.L."/>
            <person name="Videau P."/>
        </authorList>
    </citation>
    <scope>NUCLEOTIDE SEQUENCE [LARGE SCALE GENOMIC DNA]</scope>
    <source>
        <strain evidence="14 15">11A07</strain>
    </source>
</reference>
<organism evidence="14 15">
    <name type="scientific">Streptomyces bohaiensis</name>
    <dbReference type="NCBI Taxonomy" id="1431344"/>
    <lineage>
        <taxon>Bacteria</taxon>
        <taxon>Bacillati</taxon>
        <taxon>Actinomycetota</taxon>
        <taxon>Actinomycetes</taxon>
        <taxon>Kitasatosporales</taxon>
        <taxon>Streptomycetaceae</taxon>
        <taxon>Streptomyces</taxon>
    </lineage>
</organism>
<dbReference type="Pfam" id="PF03193">
    <property type="entry name" value="RsgA_GTPase"/>
    <property type="match status" value="1"/>
</dbReference>
<feature type="binding site" evidence="10">
    <location>
        <position position="457"/>
    </location>
    <ligand>
        <name>Zn(2+)</name>
        <dbReference type="ChEBI" id="CHEBI:29105"/>
    </ligand>
</feature>
<evidence type="ECO:0000256" key="6">
    <source>
        <dbReference type="ARBA" id="ARBA00022801"/>
    </source>
</evidence>
<keyword evidence="7 10" id="KW-0862">Zinc</keyword>
<dbReference type="PANTHER" id="PTHR32120">
    <property type="entry name" value="SMALL RIBOSOMAL SUBUNIT BIOGENESIS GTPASE RSGA"/>
    <property type="match status" value="1"/>
</dbReference>
<evidence type="ECO:0000256" key="4">
    <source>
        <dbReference type="ARBA" id="ARBA00022730"/>
    </source>
</evidence>
<dbReference type="PANTHER" id="PTHR32120:SF10">
    <property type="entry name" value="SMALL RIBOSOMAL SUBUNIT BIOGENESIS GTPASE RSGA"/>
    <property type="match status" value="1"/>
</dbReference>
<feature type="domain" description="EngC GTPase" evidence="12">
    <location>
        <begin position="273"/>
        <end position="419"/>
    </location>
</feature>
<proteinExistence type="inferred from homology"/>
<keyword evidence="3 10" id="KW-0479">Metal-binding</keyword>
<evidence type="ECO:0000256" key="8">
    <source>
        <dbReference type="ARBA" id="ARBA00022884"/>
    </source>
</evidence>
<dbReference type="InterPro" id="IPR004881">
    <property type="entry name" value="Ribosome_biogen_GTPase_RsgA"/>
</dbReference>
<feature type="region of interest" description="Disordered" evidence="11">
    <location>
        <begin position="1"/>
        <end position="162"/>
    </location>
</feature>
<feature type="binding site" evidence="10">
    <location>
        <begin position="312"/>
        <end position="315"/>
    </location>
    <ligand>
        <name>GTP</name>
        <dbReference type="ChEBI" id="CHEBI:37565"/>
    </ligand>
</feature>
<dbReference type="EC" id="3.6.1.-" evidence="10"/>
<keyword evidence="2 10" id="KW-0690">Ribosome biogenesis</keyword>
<evidence type="ECO:0000256" key="1">
    <source>
        <dbReference type="ARBA" id="ARBA00022490"/>
    </source>
</evidence>
<evidence type="ECO:0000256" key="10">
    <source>
        <dbReference type="HAMAP-Rule" id="MF_01820"/>
    </source>
</evidence>
<evidence type="ECO:0000256" key="2">
    <source>
        <dbReference type="ARBA" id="ARBA00022517"/>
    </source>
</evidence>
<dbReference type="CDD" id="cd01854">
    <property type="entry name" value="YjeQ_EngC"/>
    <property type="match status" value="1"/>
</dbReference>
<comment type="caution">
    <text evidence="14">The sequence shown here is derived from an EMBL/GenBank/DDBJ whole genome shotgun (WGS) entry which is preliminary data.</text>
</comment>
<dbReference type="PROSITE" id="PS50936">
    <property type="entry name" value="ENGC_GTPASE"/>
    <property type="match status" value="1"/>
</dbReference>
<keyword evidence="8 10" id="KW-0694">RNA-binding</keyword>
<evidence type="ECO:0000256" key="7">
    <source>
        <dbReference type="ARBA" id="ARBA00022833"/>
    </source>
</evidence>
<dbReference type="InterPro" id="IPR027417">
    <property type="entry name" value="P-loop_NTPase"/>
</dbReference>
<dbReference type="PROSITE" id="PS51721">
    <property type="entry name" value="G_CP"/>
    <property type="match status" value="1"/>
</dbReference>
<feature type="compositionally biased region" description="Low complexity" evidence="11">
    <location>
        <begin position="119"/>
        <end position="137"/>
    </location>
</feature>
<comment type="cofactor">
    <cofactor evidence="10">
        <name>Zn(2+)</name>
        <dbReference type="ChEBI" id="CHEBI:29105"/>
    </cofactor>
    <text evidence="10">Binds 1 zinc ion per subunit.</text>
</comment>
<feature type="binding site" evidence="10">
    <location>
        <begin position="363"/>
        <end position="371"/>
    </location>
    <ligand>
        <name>GTP</name>
        <dbReference type="ChEBI" id="CHEBI:37565"/>
    </ligand>
</feature>
<protein>
    <recommendedName>
        <fullName evidence="10">Small ribosomal subunit biogenesis GTPase RsgA</fullName>
        <ecNumber evidence="10">3.6.1.-</ecNumber>
    </recommendedName>
</protein>
<keyword evidence="5 10" id="KW-0547">Nucleotide-binding</keyword>
<evidence type="ECO:0000259" key="12">
    <source>
        <dbReference type="PROSITE" id="PS50936"/>
    </source>
</evidence>